<sequence length="119" mass="12775">MAAAQRHLGMGWGEMVLSKRSPFRPIRRRQRPLPEDGLLNISRNSTAKPVNCFLGNTLNKDGCPPAGRAESLAWTTGLSRGRRSLQAASVPWGAVGLRGSSPGAPHLQKAPGPPDFPKQ</sequence>
<dbReference type="EMBL" id="WJEC01006523">
    <property type="protein sequence ID" value="KAF7472330.1"/>
    <property type="molecule type" value="Genomic_DNA"/>
</dbReference>
<keyword evidence="4" id="KW-1185">Reference proteome</keyword>
<dbReference type="AlphaFoldDB" id="A0A5E4C985"/>
<name>A0A5E4C985_MARMO</name>
<evidence type="ECO:0000256" key="1">
    <source>
        <dbReference type="SAM" id="MobiDB-lite"/>
    </source>
</evidence>
<reference evidence="3 4" key="1">
    <citation type="submission" date="2019-04" db="EMBL/GenBank/DDBJ databases">
        <authorList>
            <person name="Alioto T."/>
            <person name="Alioto T."/>
        </authorList>
    </citation>
    <scope>NUCLEOTIDE SEQUENCE [LARGE SCALE GENOMIC DNA]</scope>
</reference>
<dbReference type="Proteomes" id="UP000662637">
    <property type="component" value="Unassembled WGS sequence"/>
</dbReference>
<evidence type="ECO:0000313" key="4">
    <source>
        <dbReference type="Proteomes" id="UP000335636"/>
    </source>
</evidence>
<accession>A0A5E4C985</accession>
<reference evidence="2" key="2">
    <citation type="submission" date="2020-08" db="EMBL/GenBank/DDBJ databases">
        <authorList>
            <person name="Shumante A."/>
            <person name="Zimin A.V."/>
            <person name="Puiu D."/>
            <person name="Salzberg S.L."/>
        </authorList>
    </citation>
    <scope>NUCLEOTIDE SEQUENCE</scope>
    <source>
        <strain evidence="2">WC2-LM</strain>
        <tissue evidence="2">Liver</tissue>
    </source>
</reference>
<evidence type="ECO:0000313" key="2">
    <source>
        <dbReference type="EMBL" id="KAF7472330.1"/>
    </source>
</evidence>
<evidence type="ECO:0000313" key="3">
    <source>
        <dbReference type="EMBL" id="VTJ77930.1"/>
    </source>
</evidence>
<proteinExistence type="predicted"/>
<protein>
    <submittedName>
        <fullName evidence="3">Uncharacterized protein</fullName>
    </submittedName>
</protein>
<feature type="region of interest" description="Disordered" evidence="1">
    <location>
        <begin position="93"/>
        <end position="119"/>
    </location>
</feature>
<dbReference type="Proteomes" id="UP000335636">
    <property type="component" value="Unassembled WGS sequence"/>
</dbReference>
<gene>
    <name evidence="2" type="ORF">GHT09_016713</name>
    <name evidence="3" type="ORF">MONAX_5E003094</name>
</gene>
<dbReference type="EMBL" id="CABDUW010001021">
    <property type="protein sequence ID" value="VTJ77930.1"/>
    <property type="molecule type" value="Genomic_DNA"/>
</dbReference>
<organism evidence="3 4">
    <name type="scientific">Marmota monax</name>
    <name type="common">Woodchuck</name>
    <dbReference type="NCBI Taxonomy" id="9995"/>
    <lineage>
        <taxon>Eukaryota</taxon>
        <taxon>Metazoa</taxon>
        <taxon>Chordata</taxon>
        <taxon>Craniata</taxon>
        <taxon>Vertebrata</taxon>
        <taxon>Euteleostomi</taxon>
        <taxon>Mammalia</taxon>
        <taxon>Eutheria</taxon>
        <taxon>Euarchontoglires</taxon>
        <taxon>Glires</taxon>
        <taxon>Rodentia</taxon>
        <taxon>Sciuromorpha</taxon>
        <taxon>Sciuridae</taxon>
        <taxon>Xerinae</taxon>
        <taxon>Marmotini</taxon>
        <taxon>Marmota</taxon>
    </lineage>
</organism>